<keyword evidence="1" id="KW-1133">Transmembrane helix</keyword>
<name>A0A9W4SEV8_9GLOM</name>
<feature type="transmembrane region" description="Helical" evidence="1">
    <location>
        <begin position="85"/>
        <end position="106"/>
    </location>
</feature>
<keyword evidence="1" id="KW-0472">Membrane</keyword>
<dbReference type="PANTHER" id="PTHR28523:SF1">
    <property type="entry name" value="CYTOCHROME C OXIDASE ASSEMBLY FACTOR 1"/>
    <property type="match status" value="1"/>
</dbReference>
<dbReference type="OrthoDB" id="2100652at2759"/>
<dbReference type="GO" id="GO:0033617">
    <property type="term" value="P:mitochondrial respiratory chain complex IV assembly"/>
    <property type="evidence" value="ECO:0007669"/>
    <property type="project" value="InterPro"/>
</dbReference>
<comment type="caution">
    <text evidence="2">The sequence shown here is derived from an EMBL/GenBank/DDBJ whole genome shotgun (WGS) entry which is preliminary data.</text>
</comment>
<organism evidence="2 3">
    <name type="scientific">Funneliformis geosporum</name>
    <dbReference type="NCBI Taxonomy" id="1117311"/>
    <lineage>
        <taxon>Eukaryota</taxon>
        <taxon>Fungi</taxon>
        <taxon>Fungi incertae sedis</taxon>
        <taxon>Mucoromycota</taxon>
        <taxon>Glomeromycotina</taxon>
        <taxon>Glomeromycetes</taxon>
        <taxon>Glomerales</taxon>
        <taxon>Glomeraceae</taxon>
        <taxon>Funneliformis</taxon>
    </lineage>
</organism>
<protein>
    <submittedName>
        <fullName evidence="2">9836_t:CDS:1</fullName>
    </submittedName>
</protein>
<dbReference type="GO" id="GO:0005743">
    <property type="term" value="C:mitochondrial inner membrane"/>
    <property type="evidence" value="ECO:0007669"/>
    <property type="project" value="TreeGrafter"/>
</dbReference>
<dbReference type="AlphaFoldDB" id="A0A9W4SEV8"/>
<dbReference type="Proteomes" id="UP001153678">
    <property type="component" value="Unassembled WGS sequence"/>
</dbReference>
<dbReference type="InterPro" id="IPR014807">
    <property type="entry name" value="Coa1"/>
</dbReference>
<evidence type="ECO:0000256" key="1">
    <source>
        <dbReference type="SAM" id="Phobius"/>
    </source>
</evidence>
<dbReference type="InterPro" id="IPR042432">
    <property type="entry name" value="Coa1_fungi"/>
</dbReference>
<accession>A0A9W4SEV8</accession>
<sequence length="207" mass="23626">MKMFSNTRLSTILSSQKLIKSIKPSQFPIYGTRNLKQSNLIIHSRTLRNSFLSSFYSTTTINTTVKKAQTPQRPLPELKNKTAQYIIFGIIGVGFWIGAIIASFNYQRLNSSTVQGSLFNLKYHPKSIELLGKNINFVSSFPWIKGNINHLKGQINFQYTVKGDKGKGIIHFHSIRDVQDRKWKVIKFTLTTEDGKVVPLDLDELFV</sequence>
<dbReference type="Pfam" id="PF08695">
    <property type="entry name" value="Coa1"/>
    <property type="match status" value="1"/>
</dbReference>
<keyword evidence="1" id="KW-0812">Transmembrane</keyword>
<evidence type="ECO:0000313" key="3">
    <source>
        <dbReference type="Proteomes" id="UP001153678"/>
    </source>
</evidence>
<evidence type="ECO:0000313" key="2">
    <source>
        <dbReference type="EMBL" id="CAI2166905.1"/>
    </source>
</evidence>
<proteinExistence type="predicted"/>
<keyword evidence="3" id="KW-1185">Reference proteome</keyword>
<gene>
    <name evidence="2" type="ORF">FWILDA_LOCUS2805</name>
</gene>
<dbReference type="EMBL" id="CAMKVN010000344">
    <property type="protein sequence ID" value="CAI2166905.1"/>
    <property type="molecule type" value="Genomic_DNA"/>
</dbReference>
<dbReference type="PANTHER" id="PTHR28523">
    <property type="entry name" value="CYTOCHROME C OXIDASE ASSEMBLY FACTOR 1"/>
    <property type="match status" value="1"/>
</dbReference>
<reference evidence="2" key="1">
    <citation type="submission" date="2022-08" db="EMBL/GenBank/DDBJ databases">
        <authorList>
            <person name="Kallberg Y."/>
            <person name="Tangrot J."/>
            <person name="Rosling A."/>
        </authorList>
    </citation>
    <scope>NUCLEOTIDE SEQUENCE</scope>
    <source>
        <strain evidence="2">Wild A</strain>
    </source>
</reference>